<gene>
    <name evidence="7" type="ORF">DES51_12241</name>
</gene>
<comment type="caution">
    <text evidence="7">The sequence shown here is derived from an EMBL/GenBank/DDBJ whole genome shotgun (WGS) entry which is preliminary data.</text>
</comment>
<protein>
    <recommendedName>
        <fullName evidence="6">ATP-dependent Clp protease proteolytic subunit</fullName>
    </recommendedName>
</protein>
<comment type="similarity">
    <text evidence="1 6">Belongs to the peptidase S14 family.</text>
</comment>
<dbReference type="PANTHER" id="PTHR10381">
    <property type="entry name" value="ATP-DEPENDENT CLP PROTEASE PROTEOLYTIC SUBUNIT"/>
    <property type="match status" value="1"/>
</dbReference>
<dbReference type="Proteomes" id="UP000247612">
    <property type="component" value="Unassembled WGS sequence"/>
</dbReference>
<keyword evidence="4" id="KW-0378">Hydrolase</keyword>
<organism evidence="7 8">
    <name type="scientific">Dielma fastidiosa</name>
    <dbReference type="NCBI Taxonomy" id="1034346"/>
    <lineage>
        <taxon>Bacteria</taxon>
        <taxon>Bacillati</taxon>
        <taxon>Bacillota</taxon>
        <taxon>Erysipelotrichia</taxon>
        <taxon>Erysipelotrichales</taxon>
        <taxon>Erysipelotrichaceae</taxon>
        <taxon>Dielma</taxon>
    </lineage>
</organism>
<dbReference type="InterPro" id="IPR001907">
    <property type="entry name" value="ClpP"/>
</dbReference>
<dbReference type="PRINTS" id="PR00127">
    <property type="entry name" value="CLPPROTEASEP"/>
</dbReference>
<dbReference type="AlphaFoldDB" id="A0A318KDT1"/>
<dbReference type="GO" id="GO:0051117">
    <property type="term" value="F:ATPase binding"/>
    <property type="evidence" value="ECO:0007669"/>
    <property type="project" value="TreeGrafter"/>
</dbReference>
<proteinExistence type="inferred from homology"/>
<dbReference type="Gene3D" id="3.90.226.10">
    <property type="entry name" value="2-enoyl-CoA Hydratase, Chain A, domain 1"/>
    <property type="match status" value="1"/>
</dbReference>
<dbReference type="InterPro" id="IPR029045">
    <property type="entry name" value="ClpP/crotonase-like_dom_sf"/>
</dbReference>
<keyword evidence="2" id="KW-0963">Cytoplasm</keyword>
<dbReference type="Pfam" id="PF00574">
    <property type="entry name" value="CLP_protease"/>
    <property type="match status" value="1"/>
</dbReference>
<dbReference type="STRING" id="1034346.GCA_000313565_02592"/>
<dbReference type="PANTHER" id="PTHR10381:SF70">
    <property type="entry name" value="ATP-DEPENDENT CLP PROTEASE PROTEOLYTIC SUBUNIT"/>
    <property type="match status" value="1"/>
</dbReference>
<dbReference type="CDD" id="cd07016">
    <property type="entry name" value="S14_ClpP_1"/>
    <property type="match status" value="1"/>
</dbReference>
<dbReference type="GO" id="GO:0004252">
    <property type="term" value="F:serine-type endopeptidase activity"/>
    <property type="evidence" value="ECO:0007669"/>
    <property type="project" value="InterPro"/>
</dbReference>
<dbReference type="SUPFAM" id="SSF52096">
    <property type="entry name" value="ClpP/crotonase"/>
    <property type="match status" value="1"/>
</dbReference>
<evidence type="ECO:0000256" key="4">
    <source>
        <dbReference type="ARBA" id="ARBA00022801"/>
    </source>
</evidence>
<evidence type="ECO:0000256" key="6">
    <source>
        <dbReference type="RuleBase" id="RU003567"/>
    </source>
</evidence>
<evidence type="ECO:0000256" key="3">
    <source>
        <dbReference type="ARBA" id="ARBA00022670"/>
    </source>
</evidence>
<evidence type="ECO:0000313" key="8">
    <source>
        <dbReference type="Proteomes" id="UP000247612"/>
    </source>
</evidence>
<accession>A0A318KDT1</accession>
<evidence type="ECO:0000256" key="2">
    <source>
        <dbReference type="ARBA" id="ARBA00022490"/>
    </source>
</evidence>
<dbReference type="GO" id="GO:0004176">
    <property type="term" value="F:ATP-dependent peptidase activity"/>
    <property type="evidence" value="ECO:0007669"/>
    <property type="project" value="InterPro"/>
</dbReference>
<keyword evidence="8" id="KW-1185">Reference proteome</keyword>
<dbReference type="RefSeq" id="WP_022938876.1">
    <property type="nucleotide sequence ID" value="NZ_CABKRQ010000007.1"/>
</dbReference>
<dbReference type="NCBIfam" id="NF045542">
    <property type="entry name" value="Clp_rel_HeadMat"/>
    <property type="match status" value="1"/>
</dbReference>
<evidence type="ECO:0000256" key="1">
    <source>
        <dbReference type="ARBA" id="ARBA00007039"/>
    </source>
</evidence>
<dbReference type="EMBL" id="QJKH01000022">
    <property type="protein sequence ID" value="PXX74655.1"/>
    <property type="molecule type" value="Genomic_DNA"/>
</dbReference>
<dbReference type="OrthoDB" id="9806592at2"/>
<dbReference type="GO" id="GO:0009368">
    <property type="term" value="C:endopeptidase Clp complex"/>
    <property type="evidence" value="ECO:0007669"/>
    <property type="project" value="TreeGrafter"/>
</dbReference>
<keyword evidence="5" id="KW-0720">Serine protease</keyword>
<evidence type="ECO:0000313" key="7">
    <source>
        <dbReference type="EMBL" id="PXX74655.1"/>
    </source>
</evidence>
<dbReference type="GO" id="GO:0006515">
    <property type="term" value="P:protein quality control for misfolded or incompletely synthesized proteins"/>
    <property type="evidence" value="ECO:0007669"/>
    <property type="project" value="TreeGrafter"/>
</dbReference>
<reference evidence="7 8" key="1">
    <citation type="submission" date="2018-05" db="EMBL/GenBank/DDBJ databases">
        <title>Genomic Encyclopedia of Type Strains, Phase IV (KMG-IV): sequencing the most valuable type-strain genomes for metagenomic binning, comparative biology and taxonomic classification.</title>
        <authorList>
            <person name="Goeker M."/>
        </authorList>
    </citation>
    <scope>NUCLEOTIDE SEQUENCE [LARGE SCALE GENOMIC DNA]</scope>
    <source>
        <strain evidence="7 8">JC118</strain>
    </source>
</reference>
<name>A0A318KDT1_9FIRM</name>
<evidence type="ECO:0000256" key="5">
    <source>
        <dbReference type="ARBA" id="ARBA00022825"/>
    </source>
</evidence>
<sequence>MDIEIKGIICSDSDAWYYEWFGESCAYPQMVNKALKNANGETVTLKINSPGGDVFAASEIYTVLKNYAGRVEIEIQGLAASAASIIAMAGYCKMSPTALLMVHNVSTSASGDHRVMEHQAEVLKKANKTMASAYVNKTGMSEEMALELMSKESYIDAQEALTLKLIDEIMFSELPFVNLNNFKQPILSNCSVNIPDDVLNRIFTNSQHKNADFFMQKKKKEIETTLNLLNLGGKNYE</sequence>
<keyword evidence="3 7" id="KW-0645">Protease</keyword>
<dbReference type="InterPro" id="IPR023562">
    <property type="entry name" value="ClpP/TepA"/>
</dbReference>